<dbReference type="Proteomes" id="UP000253945">
    <property type="component" value="Unassembled WGS sequence"/>
</dbReference>
<comment type="caution">
    <text evidence="2">The sequence shown here is derived from an EMBL/GenBank/DDBJ whole genome shotgun (WGS) entry which is preliminary data.</text>
</comment>
<gene>
    <name evidence="2" type="ORF">DPV92_03060</name>
</gene>
<feature type="region of interest" description="Disordered" evidence="1">
    <location>
        <begin position="52"/>
        <end position="85"/>
    </location>
</feature>
<feature type="compositionally biased region" description="Basic and acidic residues" evidence="1">
    <location>
        <begin position="53"/>
        <end position="73"/>
    </location>
</feature>
<sequence>MMAYLILGGVAVVLVSGAIACYKIRKSQQEIDRLFKQNEQLQQEKVVAQTQVKHFETRKKNEENNRTSDRNGLIDRLQQSGDLRD</sequence>
<organism evidence="2 3">
    <name type="scientific">Haemophilus paraphrohaemolyticus</name>
    <dbReference type="NCBI Taxonomy" id="736"/>
    <lineage>
        <taxon>Bacteria</taxon>
        <taxon>Pseudomonadati</taxon>
        <taxon>Pseudomonadota</taxon>
        <taxon>Gammaproteobacteria</taxon>
        <taxon>Pasteurellales</taxon>
        <taxon>Pasteurellaceae</taxon>
        <taxon>Haemophilus</taxon>
    </lineage>
</organism>
<dbReference type="STRING" id="736.B0184_09695"/>
<dbReference type="Pfam" id="PF10883">
    <property type="entry name" value="DUF2681"/>
    <property type="match status" value="1"/>
</dbReference>
<dbReference type="EMBL" id="QEQF01000002">
    <property type="protein sequence ID" value="RDF11251.1"/>
    <property type="molecule type" value="Genomic_DNA"/>
</dbReference>
<dbReference type="InterPro" id="IPR020274">
    <property type="entry name" value="Uncharacterised_HI1496"/>
</dbReference>
<protein>
    <submittedName>
        <fullName evidence="2">DUF2681 domain-containing protein</fullName>
    </submittedName>
</protein>
<evidence type="ECO:0000313" key="2">
    <source>
        <dbReference type="EMBL" id="RDF11251.1"/>
    </source>
</evidence>
<evidence type="ECO:0000313" key="3">
    <source>
        <dbReference type="Proteomes" id="UP000253945"/>
    </source>
</evidence>
<dbReference type="AlphaFoldDB" id="A0A369ZSM6"/>
<reference evidence="2 3" key="1">
    <citation type="submission" date="2018-05" db="EMBL/GenBank/DDBJ databases">
        <title>Draft Genome Sequences for a Diverse set of 7 Haemophilus Species.</title>
        <authorList>
            <person name="Nichols M."/>
            <person name="Topaz N."/>
            <person name="Wang X."/>
            <person name="Wang X."/>
            <person name="Boxrud D."/>
        </authorList>
    </citation>
    <scope>NUCLEOTIDE SEQUENCE [LARGE SCALE GENOMIC DNA]</scope>
    <source>
        <strain evidence="2 3">C2014016342</strain>
    </source>
</reference>
<proteinExistence type="predicted"/>
<dbReference type="RefSeq" id="WP_111353628.1">
    <property type="nucleotide sequence ID" value="NZ_QEQF01000002.1"/>
</dbReference>
<evidence type="ECO:0000256" key="1">
    <source>
        <dbReference type="SAM" id="MobiDB-lite"/>
    </source>
</evidence>
<keyword evidence="3" id="KW-1185">Reference proteome</keyword>
<name>A0A369ZSM6_9PAST</name>
<accession>A0A369ZSM6</accession>